<dbReference type="EnsemblPlants" id="ONIVA01G36410.3">
    <property type="protein sequence ID" value="ONIVA01G36410.3"/>
    <property type="gene ID" value="ONIVA01G36410"/>
</dbReference>
<dbReference type="AlphaFoldDB" id="A0A0E0FTL6"/>
<dbReference type="Gramene" id="ONIVA01G36410.3">
    <property type="protein sequence ID" value="ONIVA01G36410.3"/>
    <property type="gene ID" value="ONIVA01G36410"/>
</dbReference>
<protein>
    <recommendedName>
        <fullName evidence="3">DUF834 domain-containing protein</fullName>
    </recommendedName>
</protein>
<dbReference type="HOGENOM" id="CLU_1868400_0_0_1"/>
<name>A0A0E0FTL6_ORYNI</name>
<keyword evidence="2" id="KW-1185">Reference proteome</keyword>
<reference evidence="1" key="2">
    <citation type="submission" date="2018-04" db="EMBL/GenBank/DDBJ databases">
        <title>OnivRS2 (Oryza nivara Reference Sequence Version 2).</title>
        <authorList>
            <person name="Zhang J."/>
            <person name="Kudrna D."/>
            <person name="Lee S."/>
            <person name="Talag J."/>
            <person name="Rajasekar S."/>
            <person name="Welchert J."/>
            <person name="Hsing Y.-I."/>
            <person name="Wing R.A."/>
        </authorList>
    </citation>
    <scope>NUCLEOTIDE SEQUENCE [LARGE SCALE GENOMIC DNA]</scope>
</reference>
<proteinExistence type="predicted"/>
<dbReference type="Proteomes" id="UP000006591">
    <property type="component" value="Chromosome 1"/>
</dbReference>
<reference evidence="1" key="1">
    <citation type="submission" date="2015-04" db="UniProtKB">
        <authorList>
            <consortium name="EnsemblPlants"/>
        </authorList>
    </citation>
    <scope>IDENTIFICATION</scope>
    <source>
        <strain evidence="1">SL10</strain>
    </source>
</reference>
<accession>A0A0E0FTL6</accession>
<sequence>MILRHRARLRAVLVGDDARVRGLEAERGVDPDAVGEPHLGPAAVIAGAAVVGEGAQRDVGRERRVGGATRGAEEGDDLVERFAAGPRAEERQRRVERERGDGQVFVAAAAAWGAREVAEQAHGHGCLVPDGLRELHG</sequence>
<evidence type="ECO:0000313" key="2">
    <source>
        <dbReference type="Proteomes" id="UP000006591"/>
    </source>
</evidence>
<organism evidence="1">
    <name type="scientific">Oryza nivara</name>
    <name type="common">Indian wild rice</name>
    <name type="synonym">Oryza sativa f. spontanea</name>
    <dbReference type="NCBI Taxonomy" id="4536"/>
    <lineage>
        <taxon>Eukaryota</taxon>
        <taxon>Viridiplantae</taxon>
        <taxon>Streptophyta</taxon>
        <taxon>Embryophyta</taxon>
        <taxon>Tracheophyta</taxon>
        <taxon>Spermatophyta</taxon>
        <taxon>Magnoliopsida</taxon>
        <taxon>Liliopsida</taxon>
        <taxon>Poales</taxon>
        <taxon>Poaceae</taxon>
        <taxon>BOP clade</taxon>
        <taxon>Oryzoideae</taxon>
        <taxon>Oryzeae</taxon>
        <taxon>Oryzinae</taxon>
        <taxon>Oryza</taxon>
    </lineage>
</organism>
<evidence type="ECO:0008006" key="3">
    <source>
        <dbReference type="Google" id="ProtNLM"/>
    </source>
</evidence>
<evidence type="ECO:0000313" key="1">
    <source>
        <dbReference type="EnsemblPlants" id="ONIVA01G36410.3"/>
    </source>
</evidence>